<dbReference type="PANTHER" id="PTHR12302">
    <property type="entry name" value="EBNA2 BINDING PROTEIN P100"/>
    <property type="match status" value="1"/>
</dbReference>
<name>A0A845BEG6_9PROT</name>
<dbReference type="PROSITE" id="PS50830">
    <property type="entry name" value="TNASE_3"/>
    <property type="match status" value="1"/>
</dbReference>
<comment type="caution">
    <text evidence="3">The sequence shown here is derived from an EMBL/GenBank/DDBJ whole genome shotgun (WGS) entry which is preliminary data.</text>
</comment>
<protein>
    <recommendedName>
        <fullName evidence="2">TNase-like domain-containing protein</fullName>
    </recommendedName>
</protein>
<sequence>MKKRGRRSRAPWLALAAAIIGLFGAAQVSERDLLRVGRAAWDVVQSLQEPQRRSGGGPAPAKGQPFSGHPRVIDGDTFELNGIRVRMQGIDALEHDQQCSRTGAGRSACGTEARDELAALIGGSEVTCTPDGTLTHGRTVAVCTVPEPGGGVRDLNEAMVRLGLAFDCPRYSKGRYAAAEAEAKAAKAGAWAGRFTYPWSHRDRAGACGR</sequence>
<dbReference type="Proteomes" id="UP000460715">
    <property type="component" value="Unassembled WGS sequence"/>
</dbReference>
<feature type="domain" description="TNase-like" evidence="2">
    <location>
        <begin position="71"/>
        <end position="193"/>
    </location>
</feature>
<accession>A0A845BEG6</accession>
<evidence type="ECO:0000256" key="1">
    <source>
        <dbReference type="SAM" id="MobiDB-lite"/>
    </source>
</evidence>
<dbReference type="SUPFAM" id="SSF50199">
    <property type="entry name" value="Staphylococcal nuclease"/>
    <property type="match status" value="1"/>
</dbReference>
<evidence type="ECO:0000259" key="2">
    <source>
        <dbReference type="PROSITE" id="PS50830"/>
    </source>
</evidence>
<dbReference type="Pfam" id="PF00565">
    <property type="entry name" value="SNase"/>
    <property type="match status" value="1"/>
</dbReference>
<evidence type="ECO:0000313" key="3">
    <source>
        <dbReference type="EMBL" id="MXP64506.1"/>
    </source>
</evidence>
<keyword evidence="4" id="KW-1185">Reference proteome</keyword>
<proteinExistence type="predicted"/>
<reference evidence="3 4" key="1">
    <citation type="submission" date="2019-03" db="EMBL/GenBank/DDBJ databases">
        <title>Roseomonas sp. a novel Roseomonas species isolated from Sea whip Gorgonian.</title>
        <authorList>
            <person name="Li F."/>
            <person name="Pan X."/>
            <person name="Huang S."/>
            <person name="Li Z."/>
            <person name="Meng B."/>
        </authorList>
    </citation>
    <scope>NUCLEOTIDE SEQUENCE [LARGE SCALE GENOMIC DNA]</scope>
    <source>
        <strain evidence="3 4">M0104</strain>
    </source>
</reference>
<dbReference type="AlphaFoldDB" id="A0A845BEG6"/>
<feature type="region of interest" description="Disordered" evidence="1">
    <location>
        <begin position="47"/>
        <end position="71"/>
    </location>
</feature>
<dbReference type="PANTHER" id="PTHR12302:SF26">
    <property type="entry name" value="BLR1266 PROTEIN"/>
    <property type="match status" value="1"/>
</dbReference>
<dbReference type="RefSeq" id="WP_160937739.1">
    <property type="nucleotide sequence ID" value="NZ_SNVJ01000012.1"/>
</dbReference>
<organism evidence="3 4">
    <name type="scientific">Teichococcus coralli</name>
    <dbReference type="NCBI Taxonomy" id="2545983"/>
    <lineage>
        <taxon>Bacteria</taxon>
        <taxon>Pseudomonadati</taxon>
        <taxon>Pseudomonadota</taxon>
        <taxon>Alphaproteobacteria</taxon>
        <taxon>Acetobacterales</taxon>
        <taxon>Roseomonadaceae</taxon>
        <taxon>Roseomonas</taxon>
    </lineage>
</organism>
<dbReference type="EMBL" id="SNVJ01000012">
    <property type="protein sequence ID" value="MXP64506.1"/>
    <property type="molecule type" value="Genomic_DNA"/>
</dbReference>
<dbReference type="InterPro" id="IPR016071">
    <property type="entry name" value="Staphylococal_nuclease_OB-fold"/>
</dbReference>
<dbReference type="Gene3D" id="2.40.50.90">
    <property type="match status" value="1"/>
</dbReference>
<dbReference type="OrthoDB" id="9805504at2"/>
<dbReference type="SMART" id="SM00318">
    <property type="entry name" value="SNc"/>
    <property type="match status" value="1"/>
</dbReference>
<gene>
    <name evidence="3" type="ORF">E0493_14235</name>
</gene>
<dbReference type="InterPro" id="IPR035437">
    <property type="entry name" value="SNase_OB-fold_sf"/>
</dbReference>
<evidence type="ECO:0000313" key="4">
    <source>
        <dbReference type="Proteomes" id="UP000460715"/>
    </source>
</evidence>